<dbReference type="InterPro" id="IPR011701">
    <property type="entry name" value="MFS"/>
</dbReference>
<evidence type="ECO:0000256" key="5">
    <source>
        <dbReference type="SAM" id="Phobius"/>
    </source>
</evidence>
<feature type="signal peptide" evidence="6">
    <location>
        <begin position="1"/>
        <end position="23"/>
    </location>
</feature>
<keyword evidence="6" id="KW-0732">Signal</keyword>
<dbReference type="PANTHER" id="PTHR11662:SF280">
    <property type="entry name" value="FI21844P1-RELATED"/>
    <property type="match status" value="1"/>
</dbReference>
<dbReference type="Pfam" id="PF07690">
    <property type="entry name" value="MFS_1"/>
    <property type="match status" value="1"/>
</dbReference>
<feature type="transmembrane region" description="Helical" evidence="5">
    <location>
        <begin position="238"/>
        <end position="256"/>
    </location>
</feature>
<dbReference type="GO" id="GO:0016020">
    <property type="term" value="C:membrane"/>
    <property type="evidence" value="ECO:0007669"/>
    <property type="project" value="UniProtKB-SubCell"/>
</dbReference>
<gene>
    <name evidence="8" type="primary">Picot_23</name>
    <name evidence="8" type="ORF">g.74448</name>
</gene>
<evidence type="ECO:0000256" key="1">
    <source>
        <dbReference type="ARBA" id="ARBA00004141"/>
    </source>
</evidence>
<keyword evidence="2 5" id="KW-0812">Transmembrane</keyword>
<dbReference type="InterPro" id="IPR050382">
    <property type="entry name" value="MFS_Na/Anion_cotransporter"/>
</dbReference>
<dbReference type="InterPro" id="IPR020846">
    <property type="entry name" value="MFS_dom"/>
</dbReference>
<dbReference type="FunFam" id="1.20.1250.20:FF:000532">
    <property type="entry name" value="SLC (SoLute Carrier) homolog"/>
    <property type="match status" value="1"/>
</dbReference>
<evidence type="ECO:0000256" key="4">
    <source>
        <dbReference type="ARBA" id="ARBA00023136"/>
    </source>
</evidence>
<dbReference type="AlphaFoldDB" id="A0A146MH18"/>
<feature type="transmembrane region" description="Helical" evidence="5">
    <location>
        <begin position="82"/>
        <end position="101"/>
    </location>
</feature>
<feature type="chain" id="PRO_5007527923" evidence="6">
    <location>
        <begin position="24"/>
        <end position="453"/>
    </location>
</feature>
<organism evidence="8">
    <name type="scientific">Lygus hesperus</name>
    <name type="common">Western plant bug</name>
    <dbReference type="NCBI Taxonomy" id="30085"/>
    <lineage>
        <taxon>Eukaryota</taxon>
        <taxon>Metazoa</taxon>
        <taxon>Ecdysozoa</taxon>
        <taxon>Arthropoda</taxon>
        <taxon>Hexapoda</taxon>
        <taxon>Insecta</taxon>
        <taxon>Pterygota</taxon>
        <taxon>Neoptera</taxon>
        <taxon>Paraneoptera</taxon>
        <taxon>Hemiptera</taxon>
        <taxon>Heteroptera</taxon>
        <taxon>Panheteroptera</taxon>
        <taxon>Cimicomorpha</taxon>
        <taxon>Miridae</taxon>
        <taxon>Mirini</taxon>
        <taxon>Lygus</taxon>
    </lineage>
</organism>
<feature type="transmembrane region" description="Helical" evidence="5">
    <location>
        <begin position="144"/>
        <end position="167"/>
    </location>
</feature>
<feature type="transmembrane region" description="Helical" evidence="5">
    <location>
        <begin position="313"/>
        <end position="334"/>
    </location>
</feature>
<dbReference type="GO" id="GO:0006820">
    <property type="term" value="P:monoatomic anion transport"/>
    <property type="evidence" value="ECO:0007669"/>
    <property type="project" value="TreeGrafter"/>
</dbReference>
<name>A0A146MH18_LYGHE</name>
<feature type="non-terminal residue" evidence="8">
    <location>
        <position position="1"/>
    </location>
</feature>
<feature type="transmembrane region" description="Helical" evidence="5">
    <location>
        <begin position="173"/>
        <end position="194"/>
    </location>
</feature>
<dbReference type="GO" id="GO:0022857">
    <property type="term" value="F:transmembrane transporter activity"/>
    <property type="evidence" value="ECO:0007669"/>
    <property type="project" value="InterPro"/>
</dbReference>
<evidence type="ECO:0000256" key="6">
    <source>
        <dbReference type="SAM" id="SignalP"/>
    </source>
</evidence>
<feature type="transmembrane region" description="Helical" evidence="5">
    <location>
        <begin position="340"/>
        <end position="358"/>
    </location>
</feature>
<feature type="transmembrane region" description="Helical" evidence="5">
    <location>
        <begin position="404"/>
        <end position="425"/>
    </location>
</feature>
<keyword evidence="3 5" id="KW-1133">Transmembrane helix</keyword>
<sequence>GLGYRHVMATLALLLGFVMSVFQAGITVGIVSMTSKNSSNTDFEEFDWPSTGKNAILSSYFWGSLLGSLPAGYLGQKLNVKFLIMGGTLVDSVLASLTPTVARAGGWQGYCVLASLQGFVASLFAPGMYILVSRWAPRIESTTLLGLANLGAPLGTAIALPVCGLLAKGPFGWPSIFYFGTLISLLWTTIFFIFGSQSPSESRFISDAEKEYIIVNQNKTVAQKAPPIPWGRLLTSRAVIILFLAEVANGFGSGIMQSEVPSYVHDVLDLPIELNGIVSAMPWICICTLLAPSSWLADFIVRKGILSRTVSKKVYSLLGLGMNGTLLILCGVAGDNLTLAIVLMCAATAFATFTLSGFHTTHLDIAPNFAGVLAALTSFGGHISGVIAPLTVGLIVKNNTASEWTWVFVETGSVLIVGSIIYVLFGSTDLQSWNDVSEEEDSKDRRNEISITA</sequence>
<dbReference type="InterPro" id="IPR036259">
    <property type="entry name" value="MFS_trans_sf"/>
</dbReference>
<dbReference type="PANTHER" id="PTHR11662">
    <property type="entry name" value="SOLUTE CARRIER FAMILY 17"/>
    <property type="match status" value="1"/>
</dbReference>
<evidence type="ECO:0000259" key="7">
    <source>
        <dbReference type="PROSITE" id="PS50850"/>
    </source>
</evidence>
<dbReference type="Gene3D" id="1.20.1250.20">
    <property type="entry name" value="MFS general substrate transporter like domains"/>
    <property type="match status" value="2"/>
</dbReference>
<feature type="transmembrane region" description="Helical" evidence="5">
    <location>
        <begin position="12"/>
        <end position="35"/>
    </location>
</feature>
<evidence type="ECO:0000256" key="3">
    <source>
        <dbReference type="ARBA" id="ARBA00022989"/>
    </source>
</evidence>
<feature type="transmembrane region" description="Helical" evidence="5">
    <location>
        <begin position="107"/>
        <end position="132"/>
    </location>
</feature>
<feature type="transmembrane region" description="Helical" evidence="5">
    <location>
        <begin position="276"/>
        <end position="301"/>
    </location>
</feature>
<feature type="transmembrane region" description="Helical" evidence="5">
    <location>
        <begin position="370"/>
        <end position="392"/>
    </location>
</feature>
<evidence type="ECO:0000313" key="8">
    <source>
        <dbReference type="EMBL" id="JAQ18237.1"/>
    </source>
</evidence>
<feature type="domain" description="Major facilitator superfamily (MFS) profile" evidence="7">
    <location>
        <begin position="13"/>
        <end position="430"/>
    </location>
</feature>
<evidence type="ECO:0000256" key="2">
    <source>
        <dbReference type="ARBA" id="ARBA00022692"/>
    </source>
</evidence>
<comment type="subcellular location">
    <subcellularLocation>
        <location evidence="1">Membrane</location>
        <topology evidence="1">Multi-pass membrane protein</topology>
    </subcellularLocation>
</comment>
<protein>
    <submittedName>
        <fullName evidence="8">Putative inorganic phosphate cotransporter</fullName>
    </submittedName>
</protein>
<dbReference type="EMBL" id="GDHC01000392">
    <property type="protein sequence ID" value="JAQ18237.1"/>
    <property type="molecule type" value="Transcribed_RNA"/>
</dbReference>
<feature type="transmembrane region" description="Helical" evidence="5">
    <location>
        <begin position="55"/>
        <end position="75"/>
    </location>
</feature>
<dbReference type="PROSITE" id="PS50850">
    <property type="entry name" value="MFS"/>
    <property type="match status" value="1"/>
</dbReference>
<reference evidence="8" key="1">
    <citation type="journal article" date="2016" name="Gigascience">
        <title>De novo construction of an expanded transcriptome assembly for the western tarnished plant bug, Lygus hesperus.</title>
        <authorList>
            <person name="Tassone E.E."/>
            <person name="Geib S.M."/>
            <person name="Hall B."/>
            <person name="Fabrick J.A."/>
            <person name="Brent C.S."/>
            <person name="Hull J.J."/>
        </authorList>
    </citation>
    <scope>NUCLEOTIDE SEQUENCE</scope>
</reference>
<keyword evidence="4 5" id="KW-0472">Membrane</keyword>
<accession>A0A146MH18</accession>
<proteinExistence type="predicted"/>
<dbReference type="SUPFAM" id="SSF103473">
    <property type="entry name" value="MFS general substrate transporter"/>
    <property type="match status" value="1"/>
</dbReference>